<dbReference type="GO" id="GO:0016301">
    <property type="term" value="F:kinase activity"/>
    <property type="evidence" value="ECO:0007669"/>
    <property type="project" value="UniProtKB-KW"/>
</dbReference>
<dbReference type="NCBIfam" id="TIGR00829">
    <property type="entry name" value="FRU"/>
    <property type="match status" value="1"/>
</dbReference>
<dbReference type="InterPro" id="IPR050864">
    <property type="entry name" value="Bacterial_PTS_Sugar_Transport"/>
</dbReference>
<dbReference type="InterPro" id="IPR003353">
    <property type="entry name" value="PTS_IIB_fruc"/>
</dbReference>
<evidence type="ECO:0000313" key="9">
    <source>
        <dbReference type="Proteomes" id="UP000679179"/>
    </source>
</evidence>
<name>A0A919VNJ7_9CLOT</name>
<evidence type="ECO:0000256" key="5">
    <source>
        <dbReference type="ARBA" id="ARBA00022683"/>
    </source>
</evidence>
<dbReference type="GO" id="GO:0009401">
    <property type="term" value="P:phosphoenolpyruvate-dependent sugar phosphotransferase system"/>
    <property type="evidence" value="ECO:0007669"/>
    <property type="project" value="UniProtKB-KW"/>
</dbReference>
<dbReference type="CDD" id="cd05569">
    <property type="entry name" value="PTS_IIB_fructose"/>
    <property type="match status" value="1"/>
</dbReference>
<feature type="domain" description="PTS EIIB type-2" evidence="7">
    <location>
        <begin position="2"/>
        <end position="102"/>
    </location>
</feature>
<dbReference type="AlphaFoldDB" id="A0A919VNJ7"/>
<proteinExistence type="predicted"/>
<sequence>MKKIVGVCACPMGVAHTYLAADVIDAAAKSLGYKSKVETQGSCGIEDKLTSSDIEEAELIVIATAIKLEDNTRFDGYEHKILRLELQQVIKKGHELISNRLNK</sequence>
<gene>
    <name evidence="8" type="ORF">CPJCM30710_32690</name>
</gene>
<keyword evidence="1" id="KW-0813">Transport</keyword>
<dbReference type="PROSITE" id="PS51099">
    <property type="entry name" value="PTS_EIIB_TYPE_2"/>
    <property type="match status" value="1"/>
</dbReference>
<reference evidence="8" key="1">
    <citation type="submission" date="2021-03" db="EMBL/GenBank/DDBJ databases">
        <title>Taxonomic study of Clostridium polyendosporum from meadow-gley soil under rice.</title>
        <authorList>
            <person name="Kobayashi H."/>
            <person name="Tanizawa Y."/>
            <person name="Yagura M."/>
        </authorList>
    </citation>
    <scope>NUCLEOTIDE SEQUENCE</scope>
    <source>
        <strain evidence="8">JCM 30710</strain>
    </source>
</reference>
<accession>A0A919VNJ7</accession>
<dbReference type="GO" id="GO:0022877">
    <property type="term" value="F:protein-N(PI)-phosphohistidine-fructose phosphotransferase system transporter activity"/>
    <property type="evidence" value="ECO:0007669"/>
    <property type="project" value="InterPro"/>
</dbReference>
<dbReference type="SUPFAM" id="SSF52794">
    <property type="entry name" value="PTS system IIB component-like"/>
    <property type="match status" value="1"/>
</dbReference>
<keyword evidence="4" id="KW-0808">Transferase</keyword>
<dbReference type="EMBL" id="BOPZ01000045">
    <property type="protein sequence ID" value="GIM30603.1"/>
    <property type="molecule type" value="Genomic_DNA"/>
</dbReference>
<dbReference type="InterPro" id="IPR036095">
    <property type="entry name" value="PTS_EIIB-like_sf"/>
</dbReference>
<evidence type="ECO:0000256" key="4">
    <source>
        <dbReference type="ARBA" id="ARBA00022679"/>
    </source>
</evidence>
<evidence type="ECO:0000256" key="1">
    <source>
        <dbReference type="ARBA" id="ARBA00022448"/>
    </source>
</evidence>
<dbReference type="InterPro" id="IPR003501">
    <property type="entry name" value="PTS_EIIB_2/3"/>
</dbReference>
<comment type="caution">
    <text evidence="8">The sequence shown here is derived from an EMBL/GenBank/DDBJ whole genome shotgun (WGS) entry which is preliminary data.</text>
</comment>
<keyword evidence="3" id="KW-0762">Sugar transport</keyword>
<dbReference type="InterPro" id="IPR013011">
    <property type="entry name" value="PTS_EIIB_2"/>
</dbReference>
<keyword evidence="9" id="KW-1185">Reference proteome</keyword>
<dbReference type="GO" id="GO:0005886">
    <property type="term" value="C:plasma membrane"/>
    <property type="evidence" value="ECO:0007669"/>
    <property type="project" value="TreeGrafter"/>
</dbReference>
<dbReference type="PANTHER" id="PTHR30505:SF0">
    <property type="entry name" value="FRUCTOSE-LIKE PTS SYSTEM EIIBC COMPONENT-RELATED"/>
    <property type="match status" value="1"/>
</dbReference>
<dbReference type="GO" id="GO:0090563">
    <property type="term" value="F:protein-phosphocysteine-sugar phosphotransferase activity"/>
    <property type="evidence" value="ECO:0007669"/>
    <property type="project" value="TreeGrafter"/>
</dbReference>
<organism evidence="8 9">
    <name type="scientific">Clostridium polyendosporum</name>
    <dbReference type="NCBI Taxonomy" id="69208"/>
    <lineage>
        <taxon>Bacteria</taxon>
        <taxon>Bacillati</taxon>
        <taxon>Bacillota</taxon>
        <taxon>Clostridia</taxon>
        <taxon>Eubacteriales</taxon>
        <taxon>Clostridiaceae</taxon>
        <taxon>Clostridium</taxon>
    </lineage>
</organism>
<dbReference type="PANTHER" id="PTHR30505">
    <property type="entry name" value="FRUCTOSE-LIKE PERMEASE"/>
    <property type="match status" value="1"/>
</dbReference>
<evidence type="ECO:0000259" key="7">
    <source>
        <dbReference type="PROSITE" id="PS51099"/>
    </source>
</evidence>
<evidence type="ECO:0000256" key="2">
    <source>
        <dbReference type="ARBA" id="ARBA00022553"/>
    </source>
</evidence>
<dbReference type="RefSeq" id="WP_246503571.1">
    <property type="nucleotide sequence ID" value="NZ_BOPZ01000045.1"/>
</dbReference>
<dbReference type="Pfam" id="PF02302">
    <property type="entry name" value="PTS_IIB"/>
    <property type="match status" value="1"/>
</dbReference>
<keyword evidence="5" id="KW-0598">Phosphotransferase system</keyword>
<keyword evidence="6" id="KW-0418">Kinase</keyword>
<dbReference type="Proteomes" id="UP000679179">
    <property type="component" value="Unassembled WGS sequence"/>
</dbReference>
<protein>
    <submittedName>
        <fullName evidence="8">PTS fructose transporter subunit IIB</fullName>
    </submittedName>
</protein>
<keyword evidence="2" id="KW-0597">Phosphoprotein</keyword>
<evidence type="ECO:0000313" key="8">
    <source>
        <dbReference type="EMBL" id="GIM30603.1"/>
    </source>
</evidence>
<evidence type="ECO:0000256" key="3">
    <source>
        <dbReference type="ARBA" id="ARBA00022597"/>
    </source>
</evidence>
<dbReference type="Gene3D" id="3.40.50.2300">
    <property type="match status" value="1"/>
</dbReference>
<evidence type="ECO:0000256" key="6">
    <source>
        <dbReference type="ARBA" id="ARBA00022777"/>
    </source>
</evidence>